<organism evidence="3 4">
    <name type="scientific">Methylobacterium tardum</name>
    <dbReference type="NCBI Taxonomy" id="374432"/>
    <lineage>
        <taxon>Bacteria</taxon>
        <taxon>Pseudomonadati</taxon>
        <taxon>Pseudomonadota</taxon>
        <taxon>Alphaproteobacteria</taxon>
        <taxon>Hyphomicrobiales</taxon>
        <taxon>Methylobacteriaceae</taxon>
        <taxon>Methylobacterium</taxon>
    </lineage>
</organism>
<feature type="compositionally biased region" description="Polar residues" evidence="1">
    <location>
        <begin position="18"/>
        <end position="29"/>
    </location>
</feature>
<keyword evidence="2" id="KW-0812">Transmembrane</keyword>
<reference evidence="4" key="1">
    <citation type="journal article" date="2019" name="Int. J. Syst. Evol. Microbiol.">
        <title>The Global Catalogue of Microorganisms (GCM) 10K type strain sequencing project: providing services to taxonomists for standard genome sequencing and annotation.</title>
        <authorList>
            <consortium name="The Broad Institute Genomics Platform"/>
            <consortium name="The Broad Institute Genome Sequencing Center for Infectious Disease"/>
            <person name="Wu L."/>
            <person name="Ma J."/>
        </authorList>
    </citation>
    <scope>NUCLEOTIDE SEQUENCE [LARGE SCALE GENOMIC DNA]</scope>
    <source>
        <strain evidence="4">NBRC 103632</strain>
    </source>
</reference>
<keyword evidence="2" id="KW-0472">Membrane</keyword>
<gene>
    <name evidence="3" type="ORF">GCM10007890_55140</name>
</gene>
<evidence type="ECO:0000313" key="4">
    <source>
        <dbReference type="Proteomes" id="UP001157440"/>
    </source>
</evidence>
<evidence type="ECO:0000256" key="1">
    <source>
        <dbReference type="SAM" id="MobiDB-lite"/>
    </source>
</evidence>
<sequence length="69" mass="7145">MGSVYRGASGHAEPKSLSIHQGHTATTVANPMEPTMTWTNRITIAATLIAGAVALLAYAQALSLPAHFA</sequence>
<evidence type="ECO:0000256" key="2">
    <source>
        <dbReference type="SAM" id="Phobius"/>
    </source>
</evidence>
<keyword evidence="4" id="KW-1185">Reference proteome</keyword>
<dbReference type="EMBL" id="BSPL01000027">
    <property type="protein sequence ID" value="GLS73499.1"/>
    <property type="molecule type" value="Genomic_DNA"/>
</dbReference>
<keyword evidence="2" id="KW-1133">Transmembrane helix</keyword>
<comment type="caution">
    <text evidence="3">The sequence shown here is derived from an EMBL/GenBank/DDBJ whole genome shotgun (WGS) entry which is preliminary data.</text>
</comment>
<name>A0AA37TGF6_9HYPH</name>
<feature type="region of interest" description="Disordered" evidence="1">
    <location>
        <begin position="1"/>
        <end position="32"/>
    </location>
</feature>
<dbReference type="AlphaFoldDB" id="A0AA37TGF6"/>
<accession>A0AA37TGF6</accession>
<evidence type="ECO:0000313" key="3">
    <source>
        <dbReference type="EMBL" id="GLS73499.1"/>
    </source>
</evidence>
<feature type="transmembrane region" description="Helical" evidence="2">
    <location>
        <begin position="42"/>
        <end position="61"/>
    </location>
</feature>
<proteinExistence type="predicted"/>
<dbReference type="Proteomes" id="UP001157440">
    <property type="component" value="Unassembled WGS sequence"/>
</dbReference>
<protein>
    <submittedName>
        <fullName evidence="3">Uncharacterized protein</fullName>
    </submittedName>
</protein>